<proteinExistence type="predicted"/>
<name>A0A378U385_MYROD</name>
<reference evidence="1 2" key="1">
    <citation type="submission" date="2018-06" db="EMBL/GenBank/DDBJ databases">
        <authorList>
            <consortium name="Pathogen Informatics"/>
            <person name="Doyle S."/>
        </authorList>
    </citation>
    <scope>NUCLEOTIDE SEQUENCE [LARGE SCALE GENOMIC DNA]</scope>
    <source>
        <strain evidence="1 2">NCTC11179</strain>
    </source>
</reference>
<protein>
    <submittedName>
        <fullName evidence="1">Uncharacterized protein</fullName>
    </submittedName>
</protein>
<accession>A0A378U385</accession>
<sequence length="79" mass="9132">MVYLQSVEILGMMKFFLLFFRVLCCSCQATMKHYSIVQTRDAIVHSSVPLDQEHVLKQFDSLRINLDANETKNAPILLK</sequence>
<dbReference type="AlphaFoldDB" id="A0A378U385"/>
<organism evidence="1 2">
    <name type="scientific">Myroides odoratus</name>
    <name type="common">Flavobacterium odoratum</name>
    <dbReference type="NCBI Taxonomy" id="256"/>
    <lineage>
        <taxon>Bacteria</taxon>
        <taxon>Pseudomonadati</taxon>
        <taxon>Bacteroidota</taxon>
        <taxon>Flavobacteriia</taxon>
        <taxon>Flavobacteriales</taxon>
        <taxon>Flavobacteriaceae</taxon>
        <taxon>Myroides</taxon>
    </lineage>
</organism>
<evidence type="ECO:0000313" key="2">
    <source>
        <dbReference type="Proteomes" id="UP000255024"/>
    </source>
</evidence>
<evidence type="ECO:0000313" key="1">
    <source>
        <dbReference type="EMBL" id="STZ69587.1"/>
    </source>
</evidence>
<dbReference type="EMBL" id="UGQL01000002">
    <property type="protein sequence ID" value="STZ69587.1"/>
    <property type="molecule type" value="Genomic_DNA"/>
</dbReference>
<keyword evidence="2" id="KW-1185">Reference proteome</keyword>
<gene>
    <name evidence="1" type="ORF">NCTC11179_03096</name>
</gene>
<dbReference type="Proteomes" id="UP000255024">
    <property type="component" value="Unassembled WGS sequence"/>
</dbReference>